<keyword evidence="3" id="KW-1185">Reference proteome</keyword>
<gene>
    <name evidence="2" type="ORF">SI8410_15019438</name>
</gene>
<proteinExistence type="predicted"/>
<evidence type="ECO:0000313" key="2">
    <source>
        <dbReference type="EMBL" id="CAA7408760.1"/>
    </source>
</evidence>
<feature type="region of interest" description="Disordered" evidence="1">
    <location>
        <begin position="228"/>
        <end position="249"/>
    </location>
</feature>
<name>A0A7I8LFZ9_SPIIN</name>
<feature type="region of interest" description="Disordered" evidence="1">
    <location>
        <begin position="163"/>
        <end position="186"/>
    </location>
</feature>
<dbReference type="EMBL" id="LR746278">
    <property type="protein sequence ID" value="CAA7408760.1"/>
    <property type="molecule type" value="Genomic_DNA"/>
</dbReference>
<sequence>MFRPASDQSEMKEVWSMDSPGISSSLERPPTILAGLPTAVVRGGTSMSTREPAPTFAPSPILTFPRIVAPAPISTPSPIFGCRSPTALPVPPSVTLWRIDTLLPTTAVSPITTPTSEIRDWSASASGRRRWFQRTCATRWAWMARNPLVIGVGLEEDVVEECGEQRGGAEPVREVEGEGPGEGRVGEHRGVEVAGERWLRLGVAAYLRLDLAPHPRLAVLRLRQRRRRSRRRHGDGGGGEVAEEEEKRGSDFPACCVLTQEETEITIKKTAEGRRAVGGLLTVRLDPEGSTPSSEERDGN</sequence>
<feature type="region of interest" description="Disordered" evidence="1">
    <location>
        <begin position="276"/>
        <end position="300"/>
    </location>
</feature>
<evidence type="ECO:0000313" key="3">
    <source>
        <dbReference type="Proteomes" id="UP000663760"/>
    </source>
</evidence>
<dbReference type="AlphaFoldDB" id="A0A7I8LFZ9"/>
<dbReference type="Proteomes" id="UP000663760">
    <property type="component" value="Chromosome 15"/>
</dbReference>
<organism evidence="2 3">
    <name type="scientific">Spirodela intermedia</name>
    <name type="common">Intermediate duckweed</name>
    <dbReference type="NCBI Taxonomy" id="51605"/>
    <lineage>
        <taxon>Eukaryota</taxon>
        <taxon>Viridiplantae</taxon>
        <taxon>Streptophyta</taxon>
        <taxon>Embryophyta</taxon>
        <taxon>Tracheophyta</taxon>
        <taxon>Spermatophyta</taxon>
        <taxon>Magnoliopsida</taxon>
        <taxon>Liliopsida</taxon>
        <taxon>Araceae</taxon>
        <taxon>Lemnoideae</taxon>
        <taxon>Spirodela</taxon>
    </lineage>
</organism>
<accession>A0A7I8LFZ9</accession>
<protein>
    <submittedName>
        <fullName evidence="2">Uncharacterized protein</fullName>
    </submittedName>
</protein>
<reference evidence="2" key="1">
    <citation type="submission" date="2020-02" db="EMBL/GenBank/DDBJ databases">
        <authorList>
            <person name="Scholz U."/>
            <person name="Mascher M."/>
            <person name="Fiebig A."/>
        </authorList>
    </citation>
    <scope>NUCLEOTIDE SEQUENCE</scope>
</reference>
<evidence type="ECO:0000256" key="1">
    <source>
        <dbReference type="SAM" id="MobiDB-lite"/>
    </source>
</evidence>